<evidence type="ECO:0000313" key="4">
    <source>
        <dbReference type="Proteomes" id="UP001199469"/>
    </source>
</evidence>
<dbReference type="Proteomes" id="UP001199469">
    <property type="component" value="Unassembled WGS sequence"/>
</dbReference>
<dbReference type="RefSeq" id="WP_230734649.1">
    <property type="nucleotide sequence ID" value="NZ_JAJNDB010000002.1"/>
</dbReference>
<accession>A0ABS8P8Y5</accession>
<dbReference type="EMBL" id="JAJNDB010000002">
    <property type="protein sequence ID" value="MCD2194569.1"/>
    <property type="molecule type" value="Genomic_DNA"/>
</dbReference>
<evidence type="ECO:0000313" key="3">
    <source>
        <dbReference type="EMBL" id="MCD2194569.1"/>
    </source>
</evidence>
<gene>
    <name evidence="3" type="ORF">LQ327_14445</name>
</gene>
<organism evidence="3 4">
    <name type="scientific">Actinomycetospora endophytica</name>
    <dbReference type="NCBI Taxonomy" id="2291215"/>
    <lineage>
        <taxon>Bacteria</taxon>
        <taxon>Bacillati</taxon>
        <taxon>Actinomycetota</taxon>
        <taxon>Actinomycetes</taxon>
        <taxon>Pseudonocardiales</taxon>
        <taxon>Pseudonocardiaceae</taxon>
        <taxon>Actinomycetospora</taxon>
    </lineage>
</organism>
<proteinExistence type="predicted"/>
<keyword evidence="4" id="KW-1185">Reference proteome</keyword>
<comment type="caution">
    <text evidence="3">The sequence shown here is derived from an EMBL/GenBank/DDBJ whole genome shotgun (WGS) entry which is preliminary data.</text>
</comment>
<dbReference type="PANTHER" id="PTHR33371">
    <property type="entry name" value="INTERMEMBRANE PHOSPHOLIPID TRANSPORT SYSTEM BINDING PROTEIN MLAD-RELATED"/>
    <property type="match status" value="1"/>
</dbReference>
<protein>
    <submittedName>
        <fullName evidence="3">MCE family protein</fullName>
    </submittedName>
</protein>
<name>A0ABS8P8Y5_9PSEU</name>
<evidence type="ECO:0000259" key="2">
    <source>
        <dbReference type="Pfam" id="PF02470"/>
    </source>
</evidence>
<dbReference type="InterPro" id="IPR003399">
    <property type="entry name" value="Mce/MlaD"/>
</dbReference>
<dbReference type="PANTHER" id="PTHR33371:SF4">
    <property type="entry name" value="INTERMEMBRANE PHOSPHOLIPID TRANSPORT SYSTEM BINDING PROTEIN MLAD"/>
    <property type="match status" value="1"/>
</dbReference>
<feature type="domain" description="Mce/MlaD" evidence="2">
    <location>
        <begin position="34"/>
        <end position="116"/>
    </location>
</feature>
<feature type="compositionally biased region" description="Low complexity" evidence="1">
    <location>
        <begin position="444"/>
        <end position="453"/>
    </location>
</feature>
<sequence>MSSLTFGAVVLGVTALVALGLFFKPTISTWLAGGDTITAEFPENYLGKLFSGETTVKLSGLESGRVTGVDYTDHHTAVVSMKVDDGVLDKIGPQPSATITPRTLLGGLYSIELVPGGGHGSFPADGRIPLQRTSLPVGLDRILEAVPRPTRQAVQGIVSTTNQALAQGGEQAVGNLLTQAPDTLRPTNDVLQAARGTRPGVDLPQLVTNLESTASVLTAKDGQLDGIVDDLDRTTQVLASSSKPLADSISTMPDTLRITRESVTNLGGTLDKLRDTASSFRPAAQKVGPLLDQLDPVLVDARPVVHDLRPVLDDARPAVGELVPTADRATGVLDDVRGPTLQRVQGPVLDTLLNTYRGTGPYQGSGGGFQADHTFYQELGYLVTNLDRGSMTQDKQGSLLGFQVGAGPLETVGGLRSVSLPDLVDQLGRAGGLTPSLGNGGATGPLAAAPTLGRLGQGNSAPANPAAGLPFAASGQGNGR</sequence>
<reference evidence="3 4" key="1">
    <citation type="submission" date="2021-11" db="EMBL/GenBank/DDBJ databases">
        <title>Draft genome sequence of Actinomycetospora sp. SF1 isolated from the rhizosphere soil.</title>
        <authorList>
            <person name="Duangmal K."/>
            <person name="Chantavorakit T."/>
        </authorList>
    </citation>
    <scope>NUCLEOTIDE SEQUENCE [LARGE SCALE GENOMIC DNA]</scope>
    <source>
        <strain evidence="3 4">TBRC 5722</strain>
    </source>
</reference>
<feature type="region of interest" description="Disordered" evidence="1">
    <location>
        <begin position="434"/>
        <end position="480"/>
    </location>
</feature>
<dbReference type="InterPro" id="IPR052336">
    <property type="entry name" value="MlaD_Phospholipid_Transporter"/>
</dbReference>
<dbReference type="Pfam" id="PF02470">
    <property type="entry name" value="MlaD"/>
    <property type="match status" value="1"/>
</dbReference>
<evidence type="ECO:0000256" key="1">
    <source>
        <dbReference type="SAM" id="MobiDB-lite"/>
    </source>
</evidence>